<keyword evidence="3" id="KW-1185">Reference proteome</keyword>
<dbReference type="OrthoDB" id="3547739at2759"/>
<proteinExistence type="predicted"/>
<evidence type="ECO:0000256" key="1">
    <source>
        <dbReference type="SAM" id="SignalP"/>
    </source>
</evidence>
<dbReference type="AlphaFoldDB" id="A0A8H2VX98"/>
<accession>A0A8H2VX98</accession>
<feature type="signal peptide" evidence="1">
    <location>
        <begin position="1"/>
        <end position="24"/>
    </location>
</feature>
<comment type="caution">
    <text evidence="2">The sequence shown here is derived from an EMBL/GenBank/DDBJ whole genome shotgun (WGS) entry which is preliminary data.</text>
</comment>
<feature type="chain" id="PRO_5033999955" evidence="1">
    <location>
        <begin position="25"/>
        <end position="200"/>
    </location>
</feature>
<name>A0A8H2VX98_9HELO</name>
<evidence type="ECO:0000313" key="2">
    <source>
        <dbReference type="EMBL" id="CAD6446073.1"/>
    </source>
</evidence>
<protein>
    <submittedName>
        <fullName evidence="2">5081eeb2-846d-41ec-9076-ed6c27daf453-CDS</fullName>
    </submittedName>
</protein>
<reference evidence="2" key="1">
    <citation type="submission" date="2020-10" db="EMBL/GenBank/DDBJ databases">
        <authorList>
            <person name="Kusch S."/>
        </authorList>
    </citation>
    <scope>NUCLEOTIDE SEQUENCE</scope>
    <source>
        <strain evidence="2">SwB9</strain>
    </source>
</reference>
<keyword evidence="1" id="KW-0732">Signal</keyword>
<evidence type="ECO:0000313" key="3">
    <source>
        <dbReference type="Proteomes" id="UP000624404"/>
    </source>
</evidence>
<gene>
    <name evidence="2" type="ORF">SCLTRI_LOCUS5786</name>
</gene>
<organism evidence="2 3">
    <name type="scientific">Sclerotinia trifoliorum</name>
    <dbReference type="NCBI Taxonomy" id="28548"/>
    <lineage>
        <taxon>Eukaryota</taxon>
        <taxon>Fungi</taxon>
        <taxon>Dikarya</taxon>
        <taxon>Ascomycota</taxon>
        <taxon>Pezizomycotina</taxon>
        <taxon>Leotiomycetes</taxon>
        <taxon>Helotiales</taxon>
        <taxon>Sclerotiniaceae</taxon>
        <taxon>Sclerotinia</taxon>
    </lineage>
</organism>
<sequence length="200" mass="23492">MKKFFIATCLFASIAYVAIHMVSGIQRPDNPFSINLKSPLSSSQWALDLECTFDQIGDELDCRWLRWAKEEPIPNYPVRKEFRFELRHKNDNEKIKIWEPEYSNRFVIFEDDRRMLPVFLSSISSGYLPLAEVSSREISPGIISFPMKVSCVRNHGFSTVLWCERRVYDIESRAHWVSLVKKLGTVEDELERLFLFFNSI</sequence>
<dbReference type="EMBL" id="CAJHIA010000017">
    <property type="protein sequence ID" value="CAD6446073.1"/>
    <property type="molecule type" value="Genomic_DNA"/>
</dbReference>
<dbReference type="Proteomes" id="UP000624404">
    <property type="component" value="Unassembled WGS sequence"/>
</dbReference>